<keyword evidence="5" id="KW-0813">Transport</keyword>
<evidence type="ECO:0000256" key="1">
    <source>
        <dbReference type="ARBA" id="ARBA00004479"/>
    </source>
</evidence>
<feature type="chain" id="PRO_5028985442" description="GOLD domain-containing protein" evidence="11">
    <location>
        <begin position="26"/>
        <end position="214"/>
    </location>
</feature>
<keyword evidence="5" id="KW-0931">ER-Golgi transport</keyword>
<evidence type="ECO:0000256" key="4">
    <source>
        <dbReference type="ARBA" id="ARBA00022729"/>
    </source>
</evidence>
<keyword evidence="3 9" id="KW-0812">Transmembrane</keyword>
<dbReference type="SUPFAM" id="SSF101576">
    <property type="entry name" value="Supernatant protein factor (SPF), C-terminal domain"/>
    <property type="match status" value="1"/>
</dbReference>
<dbReference type="InterPro" id="IPR009038">
    <property type="entry name" value="GOLD_dom"/>
</dbReference>
<dbReference type="Pfam" id="PF01105">
    <property type="entry name" value="EMP24_GP25L"/>
    <property type="match status" value="1"/>
</dbReference>
<dbReference type="EMBL" id="CP059251">
    <property type="protein sequence ID" value="QLL34034.1"/>
    <property type="molecule type" value="Genomic_DNA"/>
</dbReference>
<evidence type="ECO:0000259" key="12">
    <source>
        <dbReference type="PROSITE" id="PS50866"/>
    </source>
</evidence>
<sequence length="214" mass="23941">MYSIQTFCQLAIASFILLWSGQVSASTSNYAPIAINLPAFSKECFYYDLISHDDSLVVSYQVLTGGNFEIDFEITAPDGSQIVSEKQKKYSDFLLKSFGLGQYSFCFSNTYGTALKKVEIVLELEKGALGDEASSPKDAVANNAIEEIDRSLTKISKTMNYLRAREWRNMSTVESTYSRLTWLSLLIMGIMVGISVVQAGIIQIFFKSRSRNYV</sequence>
<feature type="domain" description="GOLD" evidence="12">
    <location>
        <begin position="42"/>
        <end position="126"/>
    </location>
</feature>
<evidence type="ECO:0000256" key="5">
    <source>
        <dbReference type="ARBA" id="ARBA00022892"/>
    </source>
</evidence>
<dbReference type="GeneID" id="59327249"/>
<feature type="signal peptide" evidence="11">
    <location>
        <begin position="1"/>
        <end position="25"/>
    </location>
</feature>
<keyword evidence="7 10" id="KW-0472">Membrane</keyword>
<dbReference type="Proteomes" id="UP000515788">
    <property type="component" value="Chromosome 6"/>
</dbReference>
<dbReference type="GO" id="GO:0012505">
    <property type="term" value="C:endomembrane system"/>
    <property type="evidence" value="ECO:0007669"/>
    <property type="project" value="UniProtKB-SubCell"/>
</dbReference>
<keyword evidence="14" id="KW-1185">Reference proteome</keyword>
<feature type="transmembrane region" description="Helical" evidence="10">
    <location>
        <begin position="180"/>
        <end position="206"/>
    </location>
</feature>
<evidence type="ECO:0000256" key="9">
    <source>
        <dbReference type="RuleBase" id="RU003827"/>
    </source>
</evidence>
<evidence type="ECO:0000256" key="8">
    <source>
        <dbReference type="ARBA" id="ARBA00037847"/>
    </source>
</evidence>
<protein>
    <recommendedName>
        <fullName evidence="12">GOLD domain-containing protein</fullName>
    </recommendedName>
</protein>
<dbReference type="RefSeq" id="XP_037140708.1">
    <property type="nucleotide sequence ID" value="XM_037284812.1"/>
</dbReference>
<dbReference type="AlphaFoldDB" id="A0A7G3ZKJ8"/>
<proteinExistence type="inferred from homology"/>
<evidence type="ECO:0000313" key="14">
    <source>
        <dbReference type="Proteomes" id="UP000515788"/>
    </source>
</evidence>
<dbReference type="GO" id="GO:0016020">
    <property type="term" value="C:membrane"/>
    <property type="evidence" value="ECO:0007669"/>
    <property type="project" value="UniProtKB-SubCell"/>
</dbReference>
<evidence type="ECO:0000256" key="10">
    <source>
        <dbReference type="SAM" id="Phobius"/>
    </source>
</evidence>
<evidence type="ECO:0000256" key="11">
    <source>
        <dbReference type="SAM" id="SignalP"/>
    </source>
</evidence>
<dbReference type="GO" id="GO:0005737">
    <property type="term" value="C:cytoplasm"/>
    <property type="evidence" value="ECO:0007669"/>
    <property type="project" value="GOC"/>
</dbReference>
<keyword evidence="4 11" id="KW-0732">Signal</keyword>
<name>A0A7G3ZKJ8_9SACH</name>
<evidence type="ECO:0000256" key="2">
    <source>
        <dbReference type="ARBA" id="ARBA00007104"/>
    </source>
</evidence>
<comment type="subcellular location">
    <subcellularLocation>
        <location evidence="8">Endomembrane system</location>
        <topology evidence="8">Single-pass membrane protein</topology>
    </subcellularLocation>
    <subcellularLocation>
        <location evidence="1 9">Membrane</location>
        <topology evidence="1 9">Single-pass type I membrane protein</topology>
    </subcellularLocation>
</comment>
<dbReference type="InterPro" id="IPR036598">
    <property type="entry name" value="GOLD_dom_sf"/>
</dbReference>
<keyword evidence="6 10" id="KW-1133">Transmembrane helix</keyword>
<organism evidence="13 14">
    <name type="scientific">Torulaspora globosa</name>
    <dbReference type="NCBI Taxonomy" id="48254"/>
    <lineage>
        <taxon>Eukaryota</taxon>
        <taxon>Fungi</taxon>
        <taxon>Dikarya</taxon>
        <taxon>Ascomycota</taxon>
        <taxon>Saccharomycotina</taxon>
        <taxon>Saccharomycetes</taxon>
        <taxon>Saccharomycetales</taxon>
        <taxon>Saccharomycetaceae</taxon>
        <taxon>Torulaspora</taxon>
    </lineage>
</organism>
<dbReference type="KEGG" id="tgb:HG536_0F03590"/>
<gene>
    <name evidence="13" type="ORF">HG536_0F03590</name>
</gene>
<dbReference type="InterPro" id="IPR015720">
    <property type="entry name" value="Emp24-like"/>
</dbReference>
<dbReference type="PANTHER" id="PTHR22811">
    <property type="entry name" value="TRANSMEMBRANE EMP24 DOMAIN-CONTAINING PROTEIN"/>
    <property type="match status" value="1"/>
</dbReference>
<dbReference type="SMART" id="SM01190">
    <property type="entry name" value="EMP24_GP25L"/>
    <property type="match status" value="1"/>
</dbReference>
<evidence type="ECO:0000256" key="7">
    <source>
        <dbReference type="ARBA" id="ARBA00023136"/>
    </source>
</evidence>
<evidence type="ECO:0000256" key="3">
    <source>
        <dbReference type="ARBA" id="ARBA00022692"/>
    </source>
</evidence>
<dbReference type="OrthoDB" id="1929172at2759"/>
<evidence type="ECO:0000313" key="13">
    <source>
        <dbReference type="EMBL" id="QLL34034.1"/>
    </source>
</evidence>
<reference evidence="13 14" key="1">
    <citation type="submission" date="2020-06" db="EMBL/GenBank/DDBJ databases">
        <title>The yeast mating-type switching endonuclease HO is a domesticated member of an unorthodox homing genetic element family.</title>
        <authorList>
            <person name="Coughlan A.Y."/>
            <person name="Lombardi L."/>
            <person name="Braun-Galleani S."/>
            <person name="Martos A.R."/>
            <person name="Galeote V."/>
            <person name="Bigey F."/>
            <person name="Dequin S."/>
            <person name="Byrne K.P."/>
            <person name="Wolfe K.H."/>
        </authorList>
    </citation>
    <scope>NUCLEOTIDE SEQUENCE [LARGE SCALE GENOMIC DNA]</scope>
    <source>
        <strain evidence="13 14">CBS764</strain>
    </source>
</reference>
<accession>A0A7G3ZKJ8</accession>
<dbReference type="PROSITE" id="PS50866">
    <property type="entry name" value="GOLD"/>
    <property type="match status" value="1"/>
</dbReference>
<comment type="similarity">
    <text evidence="2 9">Belongs to the EMP24/GP25L family.</text>
</comment>
<evidence type="ECO:0000256" key="6">
    <source>
        <dbReference type="ARBA" id="ARBA00022989"/>
    </source>
</evidence>
<dbReference type="GO" id="GO:0006888">
    <property type="term" value="P:endoplasmic reticulum to Golgi vesicle-mediated transport"/>
    <property type="evidence" value="ECO:0007669"/>
    <property type="project" value="UniProtKB-ARBA"/>
</dbReference>